<name>A0A0R1NN30_LIMMU</name>
<evidence type="ECO:0000256" key="1">
    <source>
        <dbReference type="SAM" id="MobiDB-lite"/>
    </source>
</evidence>
<feature type="region of interest" description="Disordered" evidence="1">
    <location>
        <begin position="154"/>
        <end position="248"/>
    </location>
</feature>
<evidence type="ECO:0000256" key="2">
    <source>
        <dbReference type="SAM" id="SignalP"/>
    </source>
</evidence>
<dbReference type="EMBL" id="AZEQ01000054">
    <property type="protein sequence ID" value="KRL21574.1"/>
    <property type="molecule type" value="Genomic_DNA"/>
</dbReference>
<dbReference type="PROSITE" id="PS51257">
    <property type="entry name" value="PROKAR_LIPOPROTEIN"/>
    <property type="match status" value="1"/>
</dbReference>
<proteinExistence type="predicted"/>
<dbReference type="PATRIC" id="fig|1423771.3.peg.1753"/>
<accession>A0A0R1NN30</accession>
<dbReference type="InterPro" id="IPR020961">
    <property type="entry name" value="DUF3642_lipo"/>
</dbReference>
<sequence>MKRIITICSALILACIGLTGCGTNQSNHSAAKAENASLKAENSSLKKSESTKSTSIVGSYKDDQAGAAVTLNSDGTGRYVYADPTNSNTDDQLTWKKNSDNSYTINLKDSNVTSPLTGKLTGKKLTLSGDSNWNTETLSKTSRTLDLDKFLAENTKQSSQGTSQAASNASTQKSNAGTNDNSSDHPRLSDGTDVYSLPLSDPRNPDGYKQGELMDIAGDPKYRNPDGSMNDEGRALSSSIEATFHQPE</sequence>
<evidence type="ECO:0000313" key="4">
    <source>
        <dbReference type="EMBL" id="KRL21574.1"/>
    </source>
</evidence>
<feature type="chain" id="PRO_5038683549" description="DUF3642 domain-containing protein" evidence="2">
    <location>
        <begin position="21"/>
        <end position="248"/>
    </location>
</feature>
<comment type="caution">
    <text evidence="4">The sequence shown here is derived from an EMBL/GenBank/DDBJ whole genome shotgun (WGS) entry which is preliminary data.</text>
</comment>
<feature type="compositionally biased region" description="Polar residues" evidence="1">
    <location>
        <begin position="154"/>
        <end position="181"/>
    </location>
</feature>
<keyword evidence="2" id="KW-0732">Signal</keyword>
<feature type="domain" description="DUF3642" evidence="3">
    <location>
        <begin position="71"/>
        <end position="157"/>
    </location>
</feature>
<evidence type="ECO:0000259" key="3">
    <source>
        <dbReference type="Pfam" id="PF12182"/>
    </source>
</evidence>
<dbReference type="AlphaFoldDB" id="A0A0R1NN30"/>
<reference evidence="4 5" key="1">
    <citation type="journal article" date="2015" name="Genome Announc.">
        <title>Expanding the biotechnology potential of lactobacilli through comparative genomics of 213 strains and associated genera.</title>
        <authorList>
            <person name="Sun Z."/>
            <person name="Harris H.M."/>
            <person name="McCann A."/>
            <person name="Guo C."/>
            <person name="Argimon S."/>
            <person name="Zhang W."/>
            <person name="Yang X."/>
            <person name="Jeffery I.B."/>
            <person name="Cooney J.C."/>
            <person name="Kagawa T.F."/>
            <person name="Liu W."/>
            <person name="Song Y."/>
            <person name="Salvetti E."/>
            <person name="Wrobel A."/>
            <person name="Rasinkangas P."/>
            <person name="Parkhill J."/>
            <person name="Rea M.C."/>
            <person name="O'Sullivan O."/>
            <person name="Ritari J."/>
            <person name="Douillard F.P."/>
            <person name="Paul Ross R."/>
            <person name="Yang R."/>
            <person name="Briner A.E."/>
            <person name="Felis G.E."/>
            <person name="de Vos W.M."/>
            <person name="Barrangou R."/>
            <person name="Klaenhammer T.R."/>
            <person name="Caufield P.W."/>
            <person name="Cui Y."/>
            <person name="Zhang H."/>
            <person name="O'Toole P.W."/>
        </authorList>
    </citation>
    <scope>NUCLEOTIDE SEQUENCE [LARGE SCALE GENOMIC DNA]</scope>
    <source>
        <strain evidence="4 5">DSM 13345</strain>
    </source>
</reference>
<evidence type="ECO:0000313" key="5">
    <source>
        <dbReference type="Proteomes" id="UP000050901"/>
    </source>
</evidence>
<feature type="signal peptide" evidence="2">
    <location>
        <begin position="1"/>
        <end position="20"/>
    </location>
</feature>
<dbReference type="RefSeq" id="WP_056968812.1">
    <property type="nucleotide sequence ID" value="NZ_AZEQ01000054.1"/>
</dbReference>
<dbReference type="Pfam" id="PF12182">
    <property type="entry name" value="DUF3642"/>
    <property type="match status" value="1"/>
</dbReference>
<dbReference type="Proteomes" id="UP000050901">
    <property type="component" value="Unassembled WGS sequence"/>
</dbReference>
<protein>
    <recommendedName>
        <fullName evidence="3">DUF3642 domain-containing protein</fullName>
    </recommendedName>
</protein>
<gene>
    <name evidence="4" type="ORF">FC47_GL001704</name>
</gene>
<organism evidence="4 5">
    <name type="scientific">Limosilactobacillus mucosae DSM 13345</name>
    <dbReference type="NCBI Taxonomy" id="1423771"/>
    <lineage>
        <taxon>Bacteria</taxon>
        <taxon>Bacillati</taxon>
        <taxon>Bacillota</taxon>
        <taxon>Bacilli</taxon>
        <taxon>Lactobacillales</taxon>
        <taxon>Lactobacillaceae</taxon>
        <taxon>Limosilactobacillus</taxon>
    </lineage>
</organism>